<dbReference type="AlphaFoldDB" id="A0A8C3HXH4"/>
<keyword evidence="2" id="KW-1185">Reference proteome</keyword>
<evidence type="ECO:0000313" key="1">
    <source>
        <dbReference type="Ensembl" id="ENSCPBP00000024038.1"/>
    </source>
</evidence>
<organism evidence="1 2">
    <name type="scientific">Chrysemys picta bellii</name>
    <name type="common">Western painted turtle</name>
    <name type="synonym">Emys bellii</name>
    <dbReference type="NCBI Taxonomy" id="8478"/>
    <lineage>
        <taxon>Eukaryota</taxon>
        <taxon>Metazoa</taxon>
        <taxon>Chordata</taxon>
        <taxon>Craniata</taxon>
        <taxon>Vertebrata</taxon>
        <taxon>Euteleostomi</taxon>
        <taxon>Archelosauria</taxon>
        <taxon>Testudinata</taxon>
        <taxon>Testudines</taxon>
        <taxon>Cryptodira</taxon>
        <taxon>Durocryptodira</taxon>
        <taxon>Testudinoidea</taxon>
        <taxon>Emydidae</taxon>
        <taxon>Chrysemys</taxon>
    </lineage>
</organism>
<reference evidence="1" key="1">
    <citation type="submission" date="2025-08" db="UniProtKB">
        <authorList>
            <consortium name="Ensembl"/>
        </authorList>
    </citation>
    <scope>IDENTIFICATION</scope>
</reference>
<name>A0A8C3HXH4_CHRPI</name>
<dbReference type="Ensembl" id="ENSCPBT00000028310.1">
    <property type="protein sequence ID" value="ENSCPBP00000024038.1"/>
    <property type="gene ID" value="ENSCPBG00000017121.1"/>
</dbReference>
<accession>A0A8C3HXH4</accession>
<reference evidence="1" key="2">
    <citation type="submission" date="2025-09" db="UniProtKB">
        <authorList>
            <consortium name="Ensembl"/>
        </authorList>
    </citation>
    <scope>IDENTIFICATION</scope>
</reference>
<protein>
    <submittedName>
        <fullName evidence="1">Uncharacterized protein</fullName>
    </submittedName>
</protein>
<sequence length="101" mass="11078">PQANGGGQEEEGAVTRIISAAPESTKSLCVLHRQALAVKKIPASLKIVLNETVQIINFVKSRPLQSSDWATKWQMKCNVDKCKVMHIGKKNPNNTYNMMGG</sequence>
<dbReference type="Proteomes" id="UP000694380">
    <property type="component" value="Unplaced"/>
</dbReference>
<evidence type="ECO:0000313" key="2">
    <source>
        <dbReference type="Proteomes" id="UP000694380"/>
    </source>
</evidence>
<proteinExistence type="predicted"/>